<feature type="region of interest" description="Disordered" evidence="1">
    <location>
        <begin position="22"/>
        <end position="65"/>
    </location>
</feature>
<accession>A0A1I0Q0R3</accession>
<dbReference type="PROSITE" id="PS51257">
    <property type="entry name" value="PROKAR_LIPOPROTEIN"/>
    <property type="match status" value="1"/>
</dbReference>
<gene>
    <name evidence="2" type="ORF">SAMN04487945_2164</name>
</gene>
<keyword evidence="3" id="KW-1185">Reference proteome</keyword>
<evidence type="ECO:0000256" key="1">
    <source>
        <dbReference type="SAM" id="MobiDB-lite"/>
    </source>
</evidence>
<proteinExistence type="predicted"/>
<dbReference type="Proteomes" id="UP000198518">
    <property type="component" value="Unassembled WGS sequence"/>
</dbReference>
<dbReference type="EMBL" id="FOJA01000001">
    <property type="protein sequence ID" value="SEW20543.1"/>
    <property type="molecule type" value="Genomic_DNA"/>
</dbReference>
<dbReference type="NCBIfam" id="NF038353">
    <property type="entry name" value="FxLYD_dom"/>
    <property type="match status" value="2"/>
</dbReference>
<dbReference type="STRING" id="355548.SAMN04487945_2164"/>
<dbReference type="InterPro" id="IPR047676">
    <property type="entry name" value="FxLYD_dom"/>
</dbReference>
<dbReference type="PROSITE" id="PS51318">
    <property type="entry name" value="TAT"/>
    <property type="match status" value="1"/>
</dbReference>
<evidence type="ECO:0000313" key="2">
    <source>
        <dbReference type="EMBL" id="SEW20543.1"/>
    </source>
</evidence>
<sequence length="249" mass="26481">MNRRRFLATAATIGAAGLAGCTSSGDSANPATASQTSIGQQTTSTSTDSQTQTSSTSVEASVTSAEYRVQSPNGYEEGAIVGHVKNTGTKRLRSVAVTGKFYDGQDNLLTTRVVKISDLAPGEVWDAFVIYVDNPSKVERGELVITQATTTPRTYFPDGFSVTESGMEVPQDDNRPIISATVENTSGVDDAFLMAVPKVYAENGNVLGTAITSKSGLSDGKTWNFNSRVRILNGEWTDRAADHEVVLLQ</sequence>
<feature type="compositionally biased region" description="Low complexity" evidence="1">
    <location>
        <begin position="31"/>
        <end position="65"/>
    </location>
</feature>
<protein>
    <submittedName>
        <fullName evidence="2">Uncharacterized protein</fullName>
    </submittedName>
</protein>
<dbReference type="AlphaFoldDB" id="A0A1I0Q0R3"/>
<organism evidence="2 3">
    <name type="scientific">Halobacterium jilantaiense</name>
    <dbReference type="NCBI Taxonomy" id="355548"/>
    <lineage>
        <taxon>Archaea</taxon>
        <taxon>Methanobacteriati</taxon>
        <taxon>Methanobacteriota</taxon>
        <taxon>Stenosarchaea group</taxon>
        <taxon>Halobacteria</taxon>
        <taxon>Halobacteriales</taxon>
        <taxon>Halobacteriaceae</taxon>
        <taxon>Halobacterium</taxon>
    </lineage>
</organism>
<name>A0A1I0Q0R3_9EURY</name>
<evidence type="ECO:0000313" key="3">
    <source>
        <dbReference type="Proteomes" id="UP000198518"/>
    </source>
</evidence>
<reference evidence="2 3" key="1">
    <citation type="submission" date="2016-10" db="EMBL/GenBank/DDBJ databases">
        <authorList>
            <person name="de Groot N.N."/>
        </authorList>
    </citation>
    <scope>NUCLEOTIDE SEQUENCE [LARGE SCALE GENOMIC DNA]</scope>
    <source>
        <strain evidence="2 3">CGMCC 1.5337</strain>
    </source>
</reference>
<dbReference type="InterPro" id="IPR006311">
    <property type="entry name" value="TAT_signal"/>
</dbReference>